<dbReference type="Gene3D" id="3.30.70.100">
    <property type="match status" value="1"/>
</dbReference>
<name>A0ABW6AJZ2_9BACT</name>
<proteinExistence type="predicted"/>
<dbReference type="RefSeq" id="WP_381501421.1">
    <property type="nucleotide sequence ID" value="NZ_JBHUOM010000006.1"/>
</dbReference>
<sequence>MVKFIILLQKRQEMSHEEFVAYHKTRHAPLFSSLPEVQQYVRKYVQCHVVSASLPGLPPPQYDGTTELWFDDVDDFGKVFGSERYMQLIRPDEEKFLDLGGCGFLVCQENVIFPT</sequence>
<keyword evidence="3" id="KW-1185">Reference proteome</keyword>
<protein>
    <submittedName>
        <fullName evidence="2">EthD domain-containing protein</fullName>
    </submittedName>
</protein>
<dbReference type="EMBL" id="JBHUOM010000006">
    <property type="protein sequence ID" value="MFD2934777.1"/>
    <property type="molecule type" value="Genomic_DNA"/>
</dbReference>
<dbReference type="NCBIfam" id="TIGR02118">
    <property type="entry name" value="EthD family reductase"/>
    <property type="match status" value="1"/>
</dbReference>
<comment type="caution">
    <text evidence="2">The sequence shown here is derived from an EMBL/GenBank/DDBJ whole genome shotgun (WGS) entry which is preliminary data.</text>
</comment>
<evidence type="ECO:0000313" key="2">
    <source>
        <dbReference type="EMBL" id="MFD2934777.1"/>
    </source>
</evidence>
<organism evidence="2 3">
    <name type="scientific">Spirosoma flavum</name>
    <dbReference type="NCBI Taxonomy" id="2048557"/>
    <lineage>
        <taxon>Bacteria</taxon>
        <taxon>Pseudomonadati</taxon>
        <taxon>Bacteroidota</taxon>
        <taxon>Cytophagia</taxon>
        <taxon>Cytophagales</taxon>
        <taxon>Cytophagaceae</taxon>
        <taxon>Spirosoma</taxon>
    </lineage>
</organism>
<evidence type="ECO:0000313" key="3">
    <source>
        <dbReference type="Proteomes" id="UP001597512"/>
    </source>
</evidence>
<dbReference type="Proteomes" id="UP001597512">
    <property type="component" value="Unassembled WGS sequence"/>
</dbReference>
<dbReference type="InterPro" id="IPR009799">
    <property type="entry name" value="EthD_dom"/>
</dbReference>
<feature type="domain" description="EthD" evidence="1">
    <location>
        <begin position="11"/>
        <end position="99"/>
    </location>
</feature>
<gene>
    <name evidence="2" type="ORF">ACFS25_13360</name>
</gene>
<dbReference type="InterPro" id="IPR011008">
    <property type="entry name" value="Dimeric_a/b-barrel"/>
</dbReference>
<dbReference type="SUPFAM" id="SSF54909">
    <property type="entry name" value="Dimeric alpha+beta barrel"/>
    <property type="match status" value="1"/>
</dbReference>
<reference evidence="3" key="1">
    <citation type="journal article" date="2019" name="Int. J. Syst. Evol. Microbiol.">
        <title>The Global Catalogue of Microorganisms (GCM) 10K type strain sequencing project: providing services to taxonomists for standard genome sequencing and annotation.</title>
        <authorList>
            <consortium name="The Broad Institute Genomics Platform"/>
            <consortium name="The Broad Institute Genome Sequencing Center for Infectious Disease"/>
            <person name="Wu L."/>
            <person name="Ma J."/>
        </authorList>
    </citation>
    <scope>NUCLEOTIDE SEQUENCE [LARGE SCALE GENOMIC DNA]</scope>
    <source>
        <strain evidence="3">KCTC 52490</strain>
    </source>
</reference>
<dbReference type="Pfam" id="PF07110">
    <property type="entry name" value="EthD"/>
    <property type="match status" value="1"/>
</dbReference>
<accession>A0ABW6AJZ2</accession>
<evidence type="ECO:0000259" key="1">
    <source>
        <dbReference type="Pfam" id="PF07110"/>
    </source>
</evidence>